<feature type="compositionally biased region" description="Low complexity" evidence="1">
    <location>
        <begin position="111"/>
        <end position="120"/>
    </location>
</feature>
<protein>
    <submittedName>
        <fullName evidence="2">Uncharacterized protein</fullName>
    </submittedName>
</protein>
<dbReference type="AlphaFoldDB" id="A0A4U6TAW1"/>
<dbReference type="EMBL" id="CM016559">
    <property type="protein sequence ID" value="TKV99139.1"/>
    <property type="molecule type" value="Genomic_DNA"/>
</dbReference>
<proteinExistence type="predicted"/>
<feature type="compositionally biased region" description="Basic and acidic residues" evidence="1">
    <location>
        <begin position="99"/>
        <end position="110"/>
    </location>
</feature>
<accession>A0A4U6TAW1</accession>
<gene>
    <name evidence="2" type="ORF">SEVIR_8G024000v2</name>
</gene>
<feature type="compositionally biased region" description="Basic and acidic residues" evidence="1">
    <location>
        <begin position="19"/>
        <end position="31"/>
    </location>
</feature>
<feature type="region of interest" description="Disordered" evidence="1">
    <location>
        <begin position="58"/>
        <end position="120"/>
    </location>
</feature>
<dbReference type="Gramene" id="TKV99139">
    <property type="protein sequence ID" value="TKV99139"/>
    <property type="gene ID" value="SEVIR_8G024000v2"/>
</dbReference>
<evidence type="ECO:0000256" key="1">
    <source>
        <dbReference type="SAM" id="MobiDB-lite"/>
    </source>
</evidence>
<keyword evidence="3" id="KW-1185">Reference proteome</keyword>
<organism evidence="2 3">
    <name type="scientific">Setaria viridis</name>
    <name type="common">Green bristlegrass</name>
    <name type="synonym">Setaria italica subsp. viridis</name>
    <dbReference type="NCBI Taxonomy" id="4556"/>
    <lineage>
        <taxon>Eukaryota</taxon>
        <taxon>Viridiplantae</taxon>
        <taxon>Streptophyta</taxon>
        <taxon>Embryophyta</taxon>
        <taxon>Tracheophyta</taxon>
        <taxon>Spermatophyta</taxon>
        <taxon>Magnoliopsida</taxon>
        <taxon>Liliopsida</taxon>
        <taxon>Poales</taxon>
        <taxon>Poaceae</taxon>
        <taxon>PACMAD clade</taxon>
        <taxon>Panicoideae</taxon>
        <taxon>Panicodae</taxon>
        <taxon>Paniceae</taxon>
        <taxon>Cenchrinae</taxon>
        <taxon>Setaria</taxon>
    </lineage>
</organism>
<name>A0A4U6TAW1_SETVI</name>
<evidence type="ECO:0000313" key="2">
    <source>
        <dbReference type="EMBL" id="TKV99139.1"/>
    </source>
</evidence>
<dbReference type="Proteomes" id="UP000298652">
    <property type="component" value="Chromosome 8"/>
</dbReference>
<feature type="region of interest" description="Disordered" evidence="1">
    <location>
        <begin position="1"/>
        <end position="38"/>
    </location>
</feature>
<evidence type="ECO:0000313" key="3">
    <source>
        <dbReference type="Proteomes" id="UP000298652"/>
    </source>
</evidence>
<sequence length="120" mass="12227">MAPKRKANGDSVGGSQADEFAKPSDDTKESSAEFPKLTSSQTLACSWLRIVIPPPLPVIAVRPSSSASGVGDPVPNGGSEPRTGGTESQALGAGEDCLQGEREAAVDRSRGSSSGRGMKV</sequence>
<reference evidence="2" key="1">
    <citation type="submission" date="2019-03" db="EMBL/GenBank/DDBJ databases">
        <title>WGS assembly of Setaria viridis.</title>
        <authorList>
            <person name="Huang P."/>
            <person name="Jenkins J."/>
            <person name="Grimwood J."/>
            <person name="Barry K."/>
            <person name="Healey A."/>
            <person name="Mamidi S."/>
            <person name="Sreedasyam A."/>
            <person name="Shu S."/>
            <person name="Feldman M."/>
            <person name="Wu J."/>
            <person name="Yu Y."/>
            <person name="Chen C."/>
            <person name="Johnson J."/>
            <person name="Rokhsar D."/>
            <person name="Baxter I."/>
            <person name="Schmutz J."/>
            <person name="Brutnell T."/>
            <person name="Kellogg E."/>
        </authorList>
    </citation>
    <scope>NUCLEOTIDE SEQUENCE [LARGE SCALE GENOMIC DNA]</scope>
</reference>